<dbReference type="InterPro" id="IPR013087">
    <property type="entry name" value="Znf_C2H2_type"/>
</dbReference>
<comment type="caution">
    <text evidence="3">The sequence shown here is derived from an EMBL/GenBank/DDBJ whole genome shotgun (WGS) entry which is preliminary data.</text>
</comment>
<dbReference type="InterPro" id="IPR039727">
    <property type="entry name" value="SE/Ars2"/>
</dbReference>
<protein>
    <submittedName>
        <fullName evidence="3">C2H2 Zn finger-containing protein</fullName>
    </submittedName>
</protein>
<organism evidence="3 4">
    <name type="scientific">Cryptosporidium canis</name>
    <dbReference type="NCBI Taxonomy" id="195482"/>
    <lineage>
        <taxon>Eukaryota</taxon>
        <taxon>Sar</taxon>
        <taxon>Alveolata</taxon>
        <taxon>Apicomplexa</taxon>
        <taxon>Conoidasida</taxon>
        <taxon>Coccidia</taxon>
        <taxon>Eucoccidiorida</taxon>
        <taxon>Eimeriorina</taxon>
        <taxon>Cryptosporidiidae</taxon>
        <taxon>Cryptosporidium</taxon>
    </lineage>
</organism>
<evidence type="ECO:0000313" key="3">
    <source>
        <dbReference type="EMBL" id="KAJ1611477.1"/>
    </source>
</evidence>
<sequence>MNDAQGETNSTAEYSAPNQGNVPANNMQFTHIPNSSTFENGNNPVSNLMTFKQFAMCQDESLAPNELLGMYDSYKTQYMQNHQLEFLENNKTSPVILEKFHPLWIRKILDEKRGMAMTRAEIFSSKLKKGYFNPININYTGRNNRFITYYVNPFCERDSITVFGDGPYFETDLKSHMLVLTDIPGHISYLDIIEFLNENFPLSDGGVGKCDGYLDIFLSPPKFNRGIVYRQCYILFDNMSNRDTAIQLMKGKTIGSTVTTDTIKQIYCEIDDQIEDTDSDDQSISSGPKYSVYIIQAKSFNENCTARVGQVSKILFSDERLVLDRDNMKKIIEGIEKKQNMDSAFIQTLDELIGNGTFSAKAITDVMYLYLRFVHGIDYYSLSTSSPIQKITFNLSEVQHLELSMNPINSNGSIACNEQLVQKRIQASIRFNEQLFEMYNNFQFLSRGYTDLLFKHKFKNVYNMDEQSFRPSHRGNLNDPKNISIINRLEENVDILLKLPSPSELIPQLIRDDDNLLALSWNEFNGLNTFEKKADRWQCCKCLKQFVNEEFVHRHLSKKHRDCIEALKENITFERIIKPIAVKYSYLVYPINAEESNINRFNRRRHHNHGNPYHGNPYHGNPYHGNPFHGNPYHGNPYHGNPYHGNPYHGNPYHGNSYHGSPYHGNFYHGNFYHGNPYHGNPYHGNPYHGNSYRANRMRHNRRGRSNPYEKNRQSRDGDIPRQQPAPNTQNDIRATIRYDDL</sequence>
<proteinExistence type="predicted"/>
<evidence type="ECO:0000256" key="1">
    <source>
        <dbReference type="SAM" id="MobiDB-lite"/>
    </source>
</evidence>
<dbReference type="PROSITE" id="PS00028">
    <property type="entry name" value="ZINC_FINGER_C2H2_1"/>
    <property type="match status" value="1"/>
</dbReference>
<keyword evidence="4" id="KW-1185">Reference proteome</keyword>
<evidence type="ECO:0000259" key="2">
    <source>
        <dbReference type="PROSITE" id="PS00028"/>
    </source>
</evidence>
<dbReference type="PANTHER" id="PTHR13165:SF0">
    <property type="entry name" value="SERRATE RNA EFFECTOR MOLECULE HOMOLOG"/>
    <property type="match status" value="1"/>
</dbReference>
<dbReference type="Proteomes" id="UP001071777">
    <property type="component" value="Unassembled WGS sequence"/>
</dbReference>
<name>A0ABQ8PAU1_9CRYT</name>
<reference evidence="3" key="1">
    <citation type="submission" date="2022-10" db="EMBL/GenBank/DDBJ databases">
        <title>Adaptive evolution leads to modifications in subtelomeric GC content in a zoonotic Cryptosporidium species.</title>
        <authorList>
            <person name="Li J."/>
            <person name="Feng Y."/>
            <person name="Xiao L."/>
        </authorList>
    </citation>
    <scope>NUCLEOTIDE SEQUENCE</scope>
    <source>
        <strain evidence="3">25894</strain>
    </source>
</reference>
<evidence type="ECO:0000313" key="4">
    <source>
        <dbReference type="Proteomes" id="UP001071777"/>
    </source>
</evidence>
<dbReference type="Pfam" id="PF12066">
    <property type="entry name" value="SERRATE_Ars2_N"/>
    <property type="match status" value="1"/>
</dbReference>
<feature type="region of interest" description="Disordered" evidence="1">
    <location>
        <begin position="700"/>
        <end position="742"/>
    </location>
</feature>
<feature type="compositionally biased region" description="Basic and acidic residues" evidence="1">
    <location>
        <begin position="708"/>
        <end position="720"/>
    </location>
</feature>
<feature type="region of interest" description="Disordered" evidence="1">
    <location>
        <begin position="1"/>
        <end position="29"/>
    </location>
</feature>
<dbReference type="PANTHER" id="PTHR13165">
    <property type="entry name" value="ARSENITE-RESISTANCE PROTEIN 2"/>
    <property type="match status" value="1"/>
</dbReference>
<gene>
    <name evidence="3" type="ORF">OJ252_1506</name>
</gene>
<feature type="domain" description="C2H2-type" evidence="2">
    <location>
        <begin position="539"/>
        <end position="560"/>
    </location>
</feature>
<dbReference type="EMBL" id="JAPCXB010000058">
    <property type="protein sequence ID" value="KAJ1611477.1"/>
    <property type="molecule type" value="Genomic_DNA"/>
</dbReference>
<dbReference type="InterPro" id="IPR021933">
    <property type="entry name" value="SERRATE/Ars2_N"/>
</dbReference>
<accession>A0ABQ8PAU1</accession>